<comment type="caution">
    <text evidence="2">The sequence shown here is derived from an EMBL/GenBank/DDBJ whole genome shotgun (WGS) entry which is preliminary data.</text>
</comment>
<dbReference type="AlphaFoldDB" id="A0A839K5F0"/>
<gene>
    <name evidence="2" type="ORF">H0486_16145</name>
</gene>
<reference evidence="2 3" key="1">
    <citation type="submission" date="2020-07" db="EMBL/GenBank/DDBJ databases">
        <title>Characterization and genome sequencing of isolate MD1, a novel member within the family Lachnospiraceae.</title>
        <authorList>
            <person name="Rettenmaier R."/>
            <person name="Di Bello L."/>
            <person name="Zinser C."/>
            <person name="Scheitz K."/>
            <person name="Liebl W."/>
            <person name="Zverlov V."/>
        </authorList>
    </citation>
    <scope>NUCLEOTIDE SEQUENCE [LARGE SCALE GENOMIC DNA]</scope>
    <source>
        <strain evidence="2 3">MD1</strain>
    </source>
</reference>
<protein>
    <submittedName>
        <fullName evidence="2">Aminoglycoside phosphotransferase family protein</fullName>
    </submittedName>
</protein>
<dbReference type="InterPro" id="IPR011009">
    <property type="entry name" value="Kinase-like_dom_sf"/>
</dbReference>
<organism evidence="2 3">
    <name type="scientific">Variimorphobacter saccharofermentans</name>
    <dbReference type="NCBI Taxonomy" id="2755051"/>
    <lineage>
        <taxon>Bacteria</taxon>
        <taxon>Bacillati</taxon>
        <taxon>Bacillota</taxon>
        <taxon>Clostridia</taxon>
        <taxon>Lachnospirales</taxon>
        <taxon>Lachnospiraceae</taxon>
        <taxon>Variimorphobacter</taxon>
    </lineage>
</organism>
<sequence length="310" mass="36795">MDHIWERSIPFCNIGMEEASEIFHQFDQNLEIVELTPILIGCRNSNYRVRTAHKDFLLRVCPIRDDSYIKDEVIYNGLSRQLHIPQVLYVSEKNSTDRVCLIYEFVEGRSLQEVSLQRGSMDDYAIVQAAEIAAMIHSFEPTEDDLFQNHYPPFTTWYDRFLDNEYVEKRLGGEIVEKVKQLIKDKQEYLAEIDQYQSFIHADFRPANMIVDQYDALWIVDWEFAGYGHSLADIGQFFRYESCFEPLHLMQFEIVYNKYSKRPLPKNWYPLSKLRDLVNPLQLLGAEEDYPQKYEDLKNLIQETLNFFGY</sequence>
<dbReference type="GO" id="GO:0016740">
    <property type="term" value="F:transferase activity"/>
    <property type="evidence" value="ECO:0007669"/>
    <property type="project" value="UniProtKB-KW"/>
</dbReference>
<dbReference type="Gene3D" id="3.90.1200.10">
    <property type="match status" value="1"/>
</dbReference>
<dbReference type="Gene3D" id="3.30.200.150">
    <property type="match status" value="1"/>
</dbReference>
<feature type="domain" description="Aminoglycoside phosphotransferase" evidence="1">
    <location>
        <begin position="35"/>
        <end position="243"/>
    </location>
</feature>
<dbReference type="InterPro" id="IPR002575">
    <property type="entry name" value="Aminoglycoside_PTrfase"/>
</dbReference>
<dbReference type="SUPFAM" id="SSF56112">
    <property type="entry name" value="Protein kinase-like (PK-like)"/>
    <property type="match status" value="1"/>
</dbReference>
<dbReference type="PANTHER" id="PTHR21310">
    <property type="entry name" value="AMINOGLYCOSIDE PHOSPHOTRANSFERASE-RELATED-RELATED"/>
    <property type="match status" value="1"/>
</dbReference>
<accession>A0A839K5F0</accession>
<name>A0A839K5F0_9FIRM</name>
<keyword evidence="3" id="KW-1185">Reference proteome</keyword>
<dbReference type="Pfam" id="PF01636">
    <property type="entry name" value="APH"/>
    <property type="match status" value="1"/>
</dbReference>
<keyword evidence="2" id="KW-0808">Transferase</keyword>
<evidence type="ECO:0000313" key="2">
    <source>
        <dbReference type="EMBL" id="MBB2184412.1"/>
    </source>
</evidence>
<dbReference type="EMBL" id="JACEGA010000001">
    <property type="protein sequence ID" value="MBB2184412.1"/>
    <property type="molecule type" value="Genomic_DNA"/>
</dbReference>
<dbReference type="Proteomes" id="UP000574276">
    <property type="component" value="Unassembled WGS sequence"/>
</dbReference>
<proteinExistence type="predicted"/>
<evidence type="ECO:0000259" key="1">
    <source>
        <dbReference type="Pfam" id="PF01636"/>
    </source>
</evidence>
<dbReference type="InterPro" id="IPR051678">
    <property type="entry name" value="AGP_Transferase"/>
</dbReference>
<dbReference type="RefSeq" id="WP_228353992.1">
    <property type="nucleotide sequence ID" value="NZ_JACEGA010000001.1"/>
</dbReference>
<evidence type="ECO:0000313" key="3">
    <source>
        <dbReference type="Proteomes" id="UP000574276"/>
    </source>
</evidence>